<dbReference type="Pfam" id="PF06110">
    <property type="entry name" value="TXD17-like_Trx"/>
    <property type="match status" value="1"/>
</dbReference>
<dbReference type="AlphaFoldDB" id="A0AAF0YGD7"/>
<keyword evidence="3" id="KW-1185">Reference proteome</keyword>
<dbReference type="Gene3D" id="3.40.30.10">
    <property type="entry name" value="Glutaredoxin"/>
    <property type="match status" value="1"/>
</dbReference>
<name>A0AAF0YGD7_9TREE</name>
<gene>
    <name evidence="2" type="ORF">LOC62_07G009757</name>
</gene>
<evidence type="ECO:0000313" key="3">
    <source>
        <dbReference type="Proteomes" id="UP000827549"/>
    </source>
</evidence>
<protein>
    <recommendedName>
        <fullName evidence="1">Thioredoxin domain-containing protein</fullName>
    </recommendedName>
</protein>
<dbReference type="Proteomes" id="UP000827549">
    <property type="component" value="Chromosome 7"/>
</dbReference>
<reference evidence="2" key="1">
    <citation type="submission" date="2023-10" db="EMBL/GenBank/DDBJ databases">
        <authorList>
            <person name="Noh H."/>
        </authorList>
    </citation>
    <scope>NUCLEOTIDE SEQUENCE</scope>
    <source>
        <strain evidence="2">DUCC4014</strain>
    </source>
</reference>
<dbReference type="RefSeq" id="XP_062632301.1">
    <property type="nucleotide sequence ID" value="XM_062776317.1"/>
</dbReference>
<evidence type="ECO:0000259" key="1">
    <source>
        <dbReference type="Pfam" id="PF06110"/>
    </source>
</evidence>
<evidence type="ECO:0000313" key="2">
    <source>
        <dbReference type="EMBL" id="WOO86275.1"/>
    </source>
</evidence>
<proteinExistence type="predicted"/>
<dbReference type="GeneID" id="87812918"/>
<dbReference type="InterPro" id="IPR010357">
    <property type="entry name" value="TXNDC17_dom"/>
</dbReference>
<accession>A0AAF0YGD7</accession>
<dbReference type="EMBL" id="CP086720">
    <property type="protein sequence ID" value="WOO86275.1"/>
    <property type="molecule type" value="Genomic_DNA"/>
</dbReference>
<sequence>MPLIESSVETLRADIAAGPSPLFVIFSSKPGDDGKPWCGFCVKAEPDIERIFAGEPYGLLVKYGPNDITDPANWVFEDWRLPGVPAIFRVEDGQPAPLPTTYTDDFAADLQAYIAGPDQWEEQLKKTEGDKYQPFEVRLAEHNAQFDKIKVLIAEHRAKEAAKKAEEEAKEKAGGGAKVCTGDVCLV</sequence>
<feature type="domain" description="Thioredoxin" evidence="1">
    <location>
        <begin position="15"/>
        <end position="53"/>
    </location>
</feature>
<organism evidence="2 3">
    <name type="scientific">Vanrija pseudolonga</name>
    <dbReference type="NCBI Taxonomy" id="143232"/>
    <lineage>
        <taxon>Eukaryota</taxon>
        <taxon>Fungi</taxon>
        <taxon>Dikarya</taxon>
        <taxon>Basidiomycota</taxon>
        <taxon>Agaricomycotina</taxon>
        <taxon>Tremellomycetes</taxon>
        <taxon>Trichosporonales</taxon>
        <taxon>Trichosporonaceae</taxon>
        <taxon>Vanrija</taxon>
    </lineage>
</organism>
<dbReference type="InterPro" id="IPR036249">
    <property type="entry name" value="Thioredoxin-like_sf"/>
</dbReference>
<dbReference type="SUPFAM" id="SSF52833">
    <property type="entry name" value="Thioredoxin-like"/>
    <property type="match status" value="1"/>
</dbReference>